<evidence type="ECO:0000313" key="7">
    <source>
        <dbReference type="Proteomes" id="UP000078446"/>
    </source>
</evidence>
<name>A0A7Z1A488_MORCA</name>
<evidence type="ECO:0000313" key="6">
    <source>
        <dbReference type="EMBL" id="OAV01440.1"/>
    </source>
</evidence>
<dbReference type="SUPFAM" id="SSF53720">
    <property type="entry name" value="ALDH-like"/>
    <property type="match status" value="1"/>
</dbReference>
<evidence type="ECO:0000259" key="5">
    <source>
        <dbReference type="Pfam" id="PF00171"/>
    </source>
</evidence>
<keyword evidence="2 4" id="KW-0560">Oxidoreductase</keyword>
<feature type="domain" description="Aldehyde dehydrogenase" evidence="5">
    <location>
        <begin position="28"/>
        <end position="486"/>
    </location>
</feature>
<comment type="caution">
    <text evidence="6">The sequence shown here is derived from an EMBL/GenBank/DDBJ whole genome shotgun (WGS) entry which is preliminary data.</text>
</comment>
<comment type="similarity">
    <text evidence="1 4">Belongs to the aldehyde dehydrogenase family.</text>
</comment>
<dbReference type="FunFam" id="3.40.605.10:FF:000007">
    <property type="entry name" value="NAD/NADP-dependent betaine aldehyde dehydrogenase"/>
    <property type="match status" value="1"/>
</dbReference>
<evidence type="ECO:0000256" key="4">
    <source>
        <dbReference type="RuleBase" id="RU003345"/>
    </source>
</evidence>
<feature type="active site" evidence="3">
    <location>
        <position position="262"/>
    </location>
</feature>
<dbReference type="InterPro" id="IPR015590">
    <property type="entry name" value="Aldehyde_DH_dom"/>
</dbReference>
<dbReference type="RefSeq" id="WP_064618092.1">
    <property type="nucleotide sequence ID" value="NZ_LXHE01000005.1"/>
</dbReference>
<dbReference type="EC" id="1.2.1.3" evidence="6"/>
<evidence type="ECO:0000256" key="3">
    <source>
        <dbReference type="PROSITE-ProRule" id="PRU10007"/>
    </source>
</evidence>
<dbReference type="InterPro" id="IPR029510">
    <property type="entry name" value="Ald_DH_CS_GLU"/>
</dbReference>
<dbReference type="AlphaFoldDB" id="A0A7Z1A488"/>
<dbReference type="PANTHER" id="PTHR11699">
    <property type="entry name" value="ALDEHYDE DEHYDROGENASE-RELATED"/>
    <property type="match status" value="1"/>
</dbReference>
<evidence type="ECO:0000256" key="1">
    <source>
        <dbReference type="ARBA" id="ARBA00009986"/>
    </source>
</evidence>
<dbReference type="Gene3D" id="3.40.309.10">
    <property type="entry name" value="Aldehyde Dehydrogenase, Chain A, domain 2"/>
    <property type="match status" value="1"/>
</dbReference>
<dbReference type="InterPro" id="IPR016161">
    <property type="entry name" value="Ald_DH/histidinol_DH"/>
</dbReference>
<dbReference type="PROSITE" id="PS00070">
    <property type="entry name" value="ALDEHYDE_DEHYDR_CYS"/>
    <property type="match status" value="1"/>
</dbReference>
<dbReference type="Pfam" id="PF00171">
    <property type="entry name" value="Aldedh"/>
    <property type="match status" value="1"/>
</dbReference>
<dbReference type="InterPro" id="IPR016162">
    <property type="entry name" value="Ald_DH_N"/>
</dbReference>
<dbReference type="FunFam" id="3.40.309.10:FF:000012">
    <property type="entry name" value="Betaine aldehyde dehydrogenase"/>
    <property type="match status" value="1"/>
</dbReference>
<dbReference type="InterPro" id="IPR016163">
    <property type="entry name" value="Ald_DH_C"/>
</dbReference>
<accession>A0A7Z1A488</accession>
<dbReference type="GO" id="GO:0004029">
    <property type="term" value="F:aldehyde dehydrogenase (NAD+) activity"/>
    <property type="evidence" value="ECO:0007669"/>
    <property type="project" value="UniProtKB-EC"/>
</dbReference>
<protein>
    <submittedName>
        <fullName evidence="6">Aldehyde dehydrogenase</fullName>
        <ecNumber evidence="6">1.2.1.3</ecNumber>
    </submittedName>
</protein>
<dbReference type="Gene3D" id="3.40.605.10">
    <property type="entry name" value="Aldehyde Dehydrogenase, Chain A, domain 1"/>
    <property type="match status" value="1"/>
</dbReference>
<organism evidence="6 7">
    <name type="scientific">Moraxella catarrhalis</name>
    <name type="common">Branhamella catarrhalis</name>
    <dbReference type="NCBI Taxonomy" id="480"/>
    <lineage>
        <taxon>Bacteria</taxon>
        <taxon>Pseudomonadati</taxon>
        <taxon>Pseudomonadota</taxon>
        <taxon>Gammaproteobacteria</taxon>
        <taxon>Moraxellales</taxon>
        <taxon>Moraxellaceae</taxon>
        <taxon>Moraxella</taxon>
    </lineage>
</organism>
<proteinExistence type="inferred from homology"/>
<evidence type="ECO:0000256" key="2">
    <source>
        <dbReference type="ARBA" id="ARBA00023002"/>
    </source>
</evidence>
<sequence>MMNKLVDQFIKKICPEFKGVASYVGGKWVFGTGDKINVKFAHDDSDLFYYQDADENIINQLNYCTSTAQQQWLSMTAARRGQFIYQLGEIITENQEILAQIESWTANKPIRDARGEVAKVAEMFFYYAGWADKIHGKTITVPTGHLNYTTYEPLGVVLQITPWNAPIFTCGWQIAPAITAGNAVVLKPSEITPITSLLIAYLAEQVGIPKGLINVVAGYGHTIGQKLINDANIQKVVFVGSVSTGKNIAVHAAKRGIPCVLELGGKSANIVFSDADYDKALRGAQNAIFANAGQSCVAGSRLLIQLDIFDQFVNDLAKSTNKFVVGNPTEETTHISPINNKKQFEYVCSALENAQKQGASIAAGNTISIPKTDGYYVNPTILIGNNTLDCAQQEIFGPVVVAIPFKDEEEAIRIANDSQFGLAGAVWTNDVARAHRMAKNIKAGTVWINNYKNIHVSSPFGGYKDSGYGRSSGLAALHEYSQIKSVWVETALTPLVNFGYGAQEV</sequence>
<dbReference type="EMBL" id="LXHE01000005">
    <property type="protein sequence ID" value="OAV01440.1"/>
    <property type="molecule type" value="Genomic_DNA"/>
</dbReference>
<reference evidence="6 7" key="1">
    <citation type="journal article" date="2016" name="Genome Biol. Evol.">
        <title>Comparative Genomic Analyses of the Moraxella catarrhalis Serosensitive and Seroresistant Lineages Demonstrate Their Independent Evolution.</title>
        <authorList>
            <person name="Earl J.P."/>
            <person name="de Vries S.P."/>
            <person name="Ahmed A."/>
            <person name="Powell E."/>
            <person name="Schultz M.P."/>
            <person name="Hermans P.W."/>
            <person name="Hill D.J."/>
            <person name="Zhou Z."/>
            <person name="Constantinidou C.I."/>
            <person name="Hu F.Z."/>
            <person name="Bootsma H.J."/>
            <person name="Ehrlich G.D."/>
        </authorList>
    </citation>
    <scope>NUCLEOTIDE SEQUENCE [LARGE SCALE GENOMIC DNA]</scope>
    <source>
        <strain evidence="6 7">Z7574</strain>
    </source>
</reference>
<dbReference type="Proteomes" id="UP000078446">
    <property type="component" value="Unassembled WGS sequence"/>
</dbReference>
<gene>
    <name evidence="6" type="ORF">AO382_0715</name>
</gene>
<dbReference type="PROSITE" id="PS00687">
    <property type="entry name" value="ALDEHYDE_DEHYDR_GLU"/>
    <property type="match status" value="1"/>
</dbReference>
<dbReference type="InterPro" id="IPR016160">
    <property type="entry name" value="Ald_DH_CS_CYS"/>
</dbReference>